<evidence type="ECO:0000313" key="2">
    <source>
        <dbReference type="Proteomes" id="UP000784294"/>
    </source>
</evidence>
<accession>A0A3S5AD21</accession>
<proteinExistence type="predicted"/>
<gene>
    <name evidence="1" type="ORF">PXEA_LOCUS27239</name>
</gene>
<name>A0A3S5AD21_9PLAT</name>
<keyword evidence="2" id="KW-1185">Reference proteome</keyword>
<dbReference type="AlphaFoldDB" id="A0A3S5AD21"/>
<dbReference type="EMBL" id="CAAALY010246413">
    <property type="protein sequence ID" value="VEL33799.1"/>
    <property type="molecule type" value="Genomic_DNA"/>
</dbReference>
<reference evidence="1" key="1">
    <citation type="submission" date="2018-11" db="EMBL/GenBank/DDBJ databases">
        <authorList>
            <consortium name="Pathogen Informatics"/>
        </authorList>
    </citation>
    <scope>NUCLEOTIDE SEQUENCE</scope>
</reference>
<organism evidence="1 2">
    <name type="scientific">Protopolystoma xenopodis</name>
    <dbReference type="NCBI Taxonomy" id="117903"/>
    <lineage>
        <taxon>Eukaryota</taxon>
        <taxon>Metazoa</taxon>
        <taxon>Spiralia</taxon>
        <taxon>Lophotrochozoa</taxon>
        <taxon>Platyhelminthes</taxon>
        <taxon>Monogenea</taxon>
        <taxon>Polyopisthocotylea</taxon>
        <taxon>Polystomatidea</taxon>
        <taxon>Polystomatidae</taxon>
        <taxon>Protopolystoma</taxon>
    </lineage>
</organism>
<protein>
    <submittedName>
        <fullName evidence="1">Uncharacterized protein</fullName>
    </submittedName>
</protein>
<sequence>MTRLLTLASPSSQALTCETDKYISQNNLDVGYLADSPRALSLHLLRGIFLDACLAPRALLLAYTPTTSVSFSFTQPVISRSLSLPRLPTNSLPKELTFKRQYQKKDEKAQPSRIETLALSAISFDKPPMEPLLGPRLTAASPEATDVDLATEFKVESSGTELLSTLPNVISSQSDSSLDGSATLVHVPCNWLARAIADAAVPGLQDPDWIVSNASLQLFAALILRLTGSSAHRLPPPIFEVFNPQPMPAPQLTDFSTSLPSYLSLNAPKAISRSAVGYSVNADIARLLRPTLEFDSPQPRAHCLSAYLCFLARLSPTSGISYPIEQQKLMRDRIKSVMLTSLSASVRHLASVAFIAFLPPDWSDCPCSAADRSFLSIRPDSVCCVSGLGPANFIKCACLVNPAGLQNKTHPETSEIYPSRRSGLNRLHAQLCVLQAWLSAPSVPQAILTKRASVPCSSTKRPSCWYLATQLGDLLSSVLVNLVDHVNTVPATSSPFESYLSEYNLTSTSPFTYSICRSLSKSDFPVTLKAQVSPCAISFAEIKILFTDWLERPQLRNIILHPGKKVDYAQVFPYNSFT</sequence>
<dbReference type="Proteomes" id="UP000784294">
    <property type="component" value="Unassembled WGS sequence"/>
</dbReference>
<evidence type="ECO:0000313" key="1">
    <source>
        <dbReference type="EMBL" id="VEL33799.1"/>
    </source>
</evidence>
<comment type="caution">
    <text evidence="1">The sequence shown here is derived from an EMBL/GenBank/DDBJ whole genome shotgun (WGS) entry which is preliminary data.</text>
</comment>